<protein>
    <submittedName>
        <fullName evidence="2">Uncharacterized protein</fullName>
    </submittedName>
</protein>
<proteinExistence type="predicted"/>
<accession>A0ABR2UM68</accession>
<feature type="region of interest" description="Disordered" evidence="1">
    <location>
        <begin position="59"/>
        <end position="88"/>
    </location>
</feature>
<gene>
    <name evidence="2" type="ORF">SUNI508_10210</name>
</gene>
<sequence length="660" mass="72371">MEMHGKTAMESTLLGRVDLLHQWHRNTNEAGRTMEAQPLYIRLWSKLGAGLKERHKFRHPVPTNDAVTNDSPTVPGRPPLDADGERPSCDLSMMGADSVKADHRSCFVCNGHECPLPQPDLSQIPVPSWEELGTWTAHRLQKPEAYAFNREYAAARLSVALGAKAAASGGTKAVKGASRNVQLRSFTKMTSSKTTWAEYDLMTSVWLSFTVVSLHRSSIMQPVLAFQQAAMACTIPDYDGTPDGEDIKYAAAALKVSAHGFDVIARHNDKGVGGAEMIAAALTRPGYGRYTDSQGDASQGLGTVDRNFWLHMRWYDGGVVPYFMCHDWSLEPRLRRCDDDQACDLINACYDITIWLNDLGDYALDRTIGEGGNSLVYAVSQSGESEPGVLADYCSDVIERVSKCTCGSANHTISADIAVGFTAMYGLAFRYRGFENAWLARAVDLPGIVQKGWLIKGGSRAKWPRVPYRSDWGPLSTEVPAELCLGASIRGWQARCGRLAKGGPGERLVSHLLARYGESMIHDNAVVVESLQELWLVADQAVRKLGGNSDAIYKSVETFVLSVLDWPAIFVAPDGSMGQCAVRDKVTLENILLESAAYGLWCCGTTEASDWVRFLTGLVASIAELTVVAAYRRIPTLWSKNEVAWEPTEHKDCTHAPNID</sequence>
<organism evidence="2 3">
    <name type="scientific">Seiridium unicorne</name>
    <dbReference type="NCBI Taxonomy" id="138068"/>
    <lineage>
        <taxon>Eukaryota</taxon>
        <taxon>Fungi</taxon>
        <taxon>Dikarya</taxon>
        <taxon>Ascomycota</taxon>
        <taxon>Pezizomycotina</taxon>
        <taxon>Sordariomycetes</taxon>
        <taxon>Xylariomycetidae</taxon>
        <taxon>Amphisphaeriales</taxon>
        <taxon>Sporocadaceae</taxon>
        <taxon>Seiridium</taxon>
    </lineage>
</organism>
<evidence type="ECO:0000313" key="3">
    <source>
        <dbReference type="Proteomes" id="UP001408356"/>
    </source>
</evidence>
<evidence type="ECO:0000256" key="1">
    <source>
        <dbReference type="SAM" id="MobiDB-lite"/>
    </source>
</evidence>
<name>A0ABR2UM68_9PEZI</name>
<dbReference type="SUPFAM" id="SSF48576">
    <property type="entry name" value="Terpenoid synthases"/>
    <property type="match status" value="1"/>
</dbReference>
<dbReference type="EMBL" id="JARVKF010000413">
    <property type="protein sequence ID" value="KAK9415732.1"/>
    <property type="molecule type" value="Genomic_DNA"/>
</dbReference>
<reference evidence="2 3" key="1">
    <citation type="journal article" date="2024" name="J. Plant Pathol.">
        <title>Sequence and assembly of the genome of Seiridium unicorne, isolate CBS 538.82, causal agent of cypress canker disease.</title>
        <authorList>
            <person name="Scali E."/>
            <person name="Rocca G.D."/>
            <person name="Danti R."/>
            <person name="Garbelotto M."/>
            <person name="Barberini S."/>
            <person name="Baroncelli R."/>
            <person name="Emiliani G."/>
        </authorList>
    </citation>
    <scope>NUCLEOTIDE SEQUENCE [LARGE SCALE GENOMIC DNA]</scope>
    <source>
        <strain evidence="2 3">BM-138-508</strain>
    </source>
</reference>
<evidence type="ECO:0000313" key="2">
    <source>
        <dbReference type="EMBL" id="KAK9415732.1"/>
    </source>
</evidence>
<dbReference type="InterPro" id="IPR008949">
    <property type="entry name" value="Isoprenoid_synthase_dom_sf"/>
</dbReference>
<dbReference type="Proteomes" id="UP001408356">
    <property type="component" value="Unassembled WGS sequence"/>
</dbReference>
<keyword evidence="3" id="KW-1185">Reference proteome</keyword>
<comment type="caution">
    <text evidence="2">The sequence shown here is derived from an EMBL/GenBank/DDBJ whole genome shotgun (WGS) entry which is preliminary data.</text>
</comment>